<dbReference type="OrthoDB" id="331062at2759"/>
<dbReference type="SMART" id="SM00471">
    <property type="entry name" value="HDc"/>
    <property type="match status" value="1"/>
</dbReference>
<feature type="compositionally biased region" description="Basic and acidic residues" evidence="1">
    <location>
        <begin position="1318"/>
        <end position="1337"/>
    </location>
</feature>
<organism evidence="3 4">
    <name type="scientific">Toxoplasma gondii GAB2-2007-GAL-DOM2</name>
    <dbReference type="NCBI Taxonomy" id="1130820"/>
    <lineage>
        <taxon>Eukaryota</taxon>
        <taxon>Sar</taxon>
        <taxon>Alveolata</taxon>
        <taxon>Apicomplexa</taxon>
        <taxon>Conoidasida</taxon>
        <taxon>Coccidia</taxon>
        <taxon>Eucoccidiorida</taxon>
        <taxon>Eimeriorina</taxon>
        <taxon>Sarcocystidae</taxon>
        <taxon>Toxoplasma</taxon>
    </lineage>
</organism>
<dbReference type="Proteomes" id="UP000028837">
    <property type="component" value="Unassembled WGS sequence"/>
</dbReference>
<accession>A0A086KJ75</accession>
<evidence type="ECO:0000313" key="4">
    <source>
        <dbReference type="Proteomes" id="UP000028837"/>
    </source>
</evidence>
<dbReference type="Gene3D" id="1.10.3210.10">
    <property type="entry name" value="Hypothetical protein af1432"/>
    <property type="match status" value="2"/>
</dbReference>
<dbReference type="PANTHER" id="PTHR11373:SF4">
    <property type="entry name" value="DEOXYNUCLEOSIDE TRIPHOSPHATE TRIPHOSPHOHYDROLASE SAMHD1"/>
    <property type="match status" value="1"/>
</dbReference>
<proteinExistence type="predicted"/>
<protein>
    <submittedName>
        <fullName evidence="3">Metal-dependent phosphohydrolase HD domain-containing protein</fullName>
    </submittedName>
</protein>
<feature type="region of interest" description="Disordered" evidence="1">
    <location>
        <begin position="423"/>
        <end position="467"/>
    </location>
</feature>
<dbReference type="GO" id="GO:0008832">
    <property type="term" value="F:dGTPase activity"/>
    <property type="evidence" value="ECO:0007669"/>
    <property type="project" value="TreeGrafter"/>
</dbReference>
<feature type="region of interest" description="Disordered" evidence="1">
    <location>
        <begin position="1"/>
        <end position="41"/>
    </location>
</feature>
<dbReference type="InterPro" id="IPR003607">
    <property type="entry name" value="HD/PDEase_dom"/>
</dbReference>
<dbReference type="SUPFAM" id="SSF109604">
    <property type="entry name" value="HD-domain/PDEase-like"/>
    <property type="match status" value="2"/>
</dbReference>
<dbReference type="InterPro" id="IPR050135">
    <property type="entry name" value="dGTPase-like"/>
</dbReference>
<feature type="region of interest" description="Disordered" evidence="1">
    <location>
        <begin position="1301"/>
        <end position="1381"/>
    </location>
</feature>
<dbReference type="GO" id="GO:0005634">
    <property type="term" value="C:nucleus"/>
    <property type="evidence" value="ECO:0007669"/>
    <property type="project" value="TreeGrafter"/>
</dbReference>
<evidence type="ECO:0000313" key="3">
    <source>
        <dbReference type="EMBL" id="KFG44443.1"/>
    </source>
</evidence>
<sequence length="1381" mass="149547">MTDAVSSDTGDSADRGASSATEGGDGKADGSPLHAQDVSDSSRLSACFASFSPGEPPTRSSPLDRNGSVAVVDFLESAGVRNPASVAIALRTTLGVYTVEDLLLAVFFDVDEETLSASCVGAEAACPGLRPQTLSRFSRFLSSLSQFQERRDSGHQSASSLSSLSGSPSPRSNSTRVLRGDSASACLVPTVSASTASVSGDSGDAASLCLFPASENRSRVASQASVERRELPDSVGSSPATLLQEAAKQLASEGLQPTLDQDRHLDLSAAVPGRKATACEAGERLRPRCTAPQETKDADRSADSQGEEVCSCCRSPLFLEDGSTECLCRYVRSRNMERLSDVSEEEKREMVLRLVAFAKEHLSEIEFALLPYSVRAATRKLKHRGISSFARIASVCLTGVDPFLQPASSSSASSSLASSSSSASSSASSSSSSSSSSSASSASSSYSSPSPSSSSCTSSPSLSSSFLPVGRRPKDWLREEGGLSSQEASHVFKATRQVAADRIRFRFASAFSSYSPRDLLGRVDKDIKQIADRVYSSVQFDRWVFDNVIDTPYVQRLRQLKQLGACMVVFPSATHTRFEHSLGVGYLARTFFSKLALKLGFSTSPGCSAGLPGCIDTSACCCALALPPSWSRASAFPFIAKKAVRPRDPQLDVEREEGLPASFSGRQTLSSSASAASRCGSDSTPFPPTWVAGASAEFPAFASPSSSSLLSAALDGAEAGCCSHCGSFVLSDAFAPNIFGQTWRSQGREVARLANCVEIAGLCHDLGHGPFSHSFEGGFVNHPEIRGRNGGSCLLAAPLWSHEQMSLQMVEKVFAPLTDVGEREVDEEDLEMVRNMIAGVPPEWMRRSATGLDPLDSLTRASFDIVANKRNGLDVDRFDYCRRDAAILPPSNPLPSAAVNRLLDYSSVIDSEICFNIKELHTVFNLFYTRFSLFKTVYTHRMVKAMELMLCEAFRRADPTFLWSDKIHSPDEFLELTDERLLYDVRAHPLFSGRSKFTTDLDDEERENLTEAKRLIDLVTRNRKSADIYRFAGEVPLQECDSHKLRELEALATPETIVQHAPCNPPGLPGVASDSSRLKAQDLIVDWNTNHYGQGQEDPLQCVRFYSPDNEDVSFLACDETRRLYPKSFQERYLRMYCKDSRKLEVAKAAFQTFCRHYGLTRQFDASAVPTITQPWSWTRGGGALCSLVRRSVSRRRSSVSSSVRRASFSTEYDAPARTVGCPAHPWATAGWCTSSRAPGVDCSRSIASFSPSRSSSLHSPDRSPAWRACGSLPRLQIRRQAHEFIYFRPSAAARAGELREGFPASHARRHTGLGPDATRDEDSSPLRADTVRRGEAEGVDSGESLGGAATWQGPHLRGGVRTPEDARVKRQKLLGDKQGA</sequence>
<evidence type="ECO:0000256" key="1">
    <source>
        <dbReference type="SAM" id="MobiDB-lite"/>
    </source>
</evidence>
<dbReference type="PANTHER" id="PTHR11373">
    <property type="entry name" value="DEOXYNUCLEOSIDE TRIPHOSPHATE TRIPHOSPHOHYDROLASE"/>
    <property type="match status" value="1"/>
</dbReference>
<reference evidence="3 4" key="1">
    <citation type="submission" date="2014-02" db="EMBL/GenBank/DDBJ databases">
        <authorList>
            <person name="Sibley D."/>
            <person name="Venepally P."/>
            <person name="Karamycheva S."/>
            <person name="Hadjithomas M."/>
            <person name="Khan A."/>
            <person name="Brunk B."/>
            <person name="Roos D."/>
            <person name="Caler E."/>
            <person name="Lorenzi H."/>
        </authorList>
    </citation>
    <scope>NUCLEOTIDE SEQUENCE [LARGE SCALE GENOMIC DNA]</scope>
    <source>
        <strain evidence="3 4">GAB2-2007-GAL-DOM2</strain>
    </source>
</reference>
<dbReference type="CDD" id="cd00077">
    <property type="entry name" value="HDc"/>
    <property type="match status" value="1"/>
</dbReference>
<evidence type="ECO:0000259" key="2">
    <source>
        <dbReference type="SMART" id="SM00471"/>
    </source>
</evidence>
<comment type="caution">
    <text evidence="3">The sequence shown here is derived from an EMBL/GenBank/DDBJ whole genome shotgun (WGS) entry which is preliminary data.</text>
</comment>
<feature type="compositionally biased region" description="Basic and acidic residues" evidence="1">
    <location>
        <begin position="1363"/>
        <end position="1381"/>
    </location>
</feature>
<name>A0A086KJ75_TOXGO</name>
<dbReference type="Gene3D" id="3.30.70.2760">
    <property type="match status" value="1"/>
</dbReference>
<gene>
    <name evidence="3" type="ORF">TGDOM2_311060</name>
</gene>
<feature type="compositionally biased region" description="Low complexity" evidence="1">
    <location>
        <begin position="155"/>
        <end position="174"/>
    </location>
</feature>
<dbReference type="GO" id="GO:0006203">
    <property type="term" value="P:dGTP catabolic process"/>
    <property type="evidence" value="ECO:0007669"/>
    <property type="project" value="TreeGrafter"/>
</dbReference>
<feature type="region of interest" description="Disordered" evidence="1">
    <location>
        <begin position="155"/>
        <end position="178"/>
    </location>
</feature>
<feature type="compositionally biased region" description="Polar residues" evidence="1">
    <location>
        <begin position="1"/>
        <end position="10"/>
    </location>
</feature>
<keyword evidence="3" id="KW-0378">Hydrolase</keyword>
<feature type="compositionally biased region" description="Low complexity" evidence="1">
    <location>
        <begin position="423"/>
        <end position="465"/>
    </location>
</feature>
<feature type="domain" description="HD/PDEase" evidence="2">
    <location>
        <begin position="573"/>
        <end position="890"/>
    </location>
</feature>
<dbReference type="EMBL" id="AHZU02000433">
    <property type="protein sequence ID" value="KFG44443.1"/>
    <property type="molecule type" value="Genomic_DNA"/>
</dbReference>
<dbReference type="VEuPathDB" id="ToxoDB:TGDOM2_311060"/>